<organism evidence="2">
    <name type="scientific">Anopheles darlingi</name>
    <name type="common">Mosquito</name>
    <dbReference type="NCBI Taxonomy" id="43151"/>
    <lineage>
        <taxon>Eukaryota</taxon>
        <taxon>Metazoa</taxon>
        <taxon>Ecdysozoa</taxon>
        <taxon>Arthropoda</taxon>
        <taxon>Hexapoda</taxon>
        <taxon>Insecta</taxon>
        <taxon>Pterygota</taxon>
        <taxon>Neoptera</taxon>
        <taxon>Endopterygota</taxon>
        <taxon>Diptera</taxon>
        <taxon>Nematocera</taxon>
        <taxon>Culicoidea</taxon>
        <taxon>Culicidae</taxon>
        <taxon>Anophelinae</taxon>
        <taxon>Anopheles</taxon>
    </lineage>
</organism>
<name>A0A2M4D8N2_ANODA</name>
<sequence length="77" mass="8596">MFCHVPLLIQAHIVYACLDVSQLNRTALLQLINCTSLPPSSCPSKPLAIQWFTETTSRRMLKINSIPPCLTGCPSRR</sequence>
<evidence type="ECO:0000313" key="2">
    <source>
        <dbReference type="EMBL" id="MBW73438.1"/>
    </source>
</evidence>
<proteinExistence type="predicted"/>
<dbReference type="AlphaFoldDB" id="A0A2M4D8N2"/>
<dbReference type="EMBL" id="GGFL01009260">
    <property type="protein sequence ID" value="MBW73438.1"/>
    <property type="molecule type" value="Transcribed_RNA"/>
</dbReference>
<keyword evidence="1" id="KW-0732">Signal</keyword>
<feature type="signal peptide" evidence="1">
    <location>
        <begin position="1"/>
        <end position="16"/>
    </location>
</feature>
<accession>A0A2M4D8N2</accession>
<protein>
    <submittedName>
        <fullName evidence="2">Putative secreted protein</fullName>
    </submittedName>
</protein>
<evidence type="ECO:0000256" key="1">
    <source>
        <dbReference type="SAM" id="SignalP"/>
    </source>
</evidence>
<reference evidence="2" key="1">
    <citation type="submission" date="2018-01" db="EMBL/GenBank/DDBJ databases">
        <title>An insight into the sialome of Amazonian anophelines.</title>
        <authorList>
            <person name="Ribeiro J.M."/>
            <person name="Scarpassa V."/>
            <person name="Calvo E."/>
        </authorList>
    </citation>
    <scope>NUCLEOTIDE SEQUENCE</scope>
</reference>
<feature type="chain" id="PRO_5014954233" evidence="1">
    <location>
        <begin position="17"/>
        <end position="77"/>
    </location>
</feature>